<evidence type="ECO:0000313" key="2">
    <source>
        <dbReference type="EMBL" id="KAK2941095.1"/>
    </source>
</evidence>
<dbReference type="PANTHER" id="PTHR47326">
    <property type="entry name" value="TRANSPOSABLE ELEMENT TC3 TRANSPOSASE-LIKE PROTEIN"/>
    <property type="match status" value="1"/>
</dbReference>
<comment type="caution">
    <text evidence="2">The sequence shown here is derived from an EMBL/GenBank/DDBJ whole genome shotgun (WGS) entry which is preliminary data.</text>
</comment>
<dbReference type="PANTHER" id="PTHR47326:SF1">
    <property type="entry name" value="HTH PSQ-TYPE DOMAIN-CONTAINING PROTEIN"/>
    <property type="match status" value="1"/>
</dbReference>
<dbReference type="Proteomes" id="UP001281761">
    <property type="component" value="Unassembled WGS sequence"/>
</dbReference>
<evidence type="ECO:0000256" key="1">
    <source>
        <dbReference type="SAM" id="MobiDB-lite"/>
    </source>
</evidence>
<dbReference type="InterPro" id="IPR036397">
    <property type="entry name" value="RNaseH_sf"/>
</dbReference>
<proteinExistence type="predicted"/>
<gene>
    <name evidence="2" type="ORF">BLNAU_23997</name>
</gene>
<protein>
    <recommendedName>
        <fullName evidence="4">Transposase</fullName>
    </recommendedName>
</protein>
<sequence length="288" mass="33417">MTWAQTRNAAEVVRRWDEPDPPDLGTVHDVVARFLSNGSVLPTKEKPSHVQSEPKMLLKKSEKISRTTLDRMLHDLQFRPYRMQRIHLLYDEDYRDRFEKFTRIKTALVEDETLIDRIWFSDECSFDLTKTVNTHNATYWASTNPHYHVEHLNSGLSVNVFAAISSQGWSFSSYSYRYENTIESNLAESMDQDVRPMDGQRDPRHDTLRLLLVGHLTDKGVRIFPRYHRRTEECNKNGDGTHPTRDVSKCGSILRGQSDSPSRSEWCACGITTEGPDSFHFKNSFFVL</sequence>
<evidence type="ECO:0000313" key="3">
    <source>
        <dbReference type="Proteomes" id="UP001281761"/>
    </source>
</evidence>
<accession>A0ABQ9WST4</accession>
<organism evidence="2 3">
    <name type="scientific">Blattamonas nauphoetae</name>
    <dbReference type="NCBI Taxonomy" id="2049346"/>
    <lineage>
        <taxon>Eukaryota</taxon>
        <taxon>Metamonada</taxon>
        <taxon>Preaxostyla</taxon>
        <taxon>Oxymonadida</taxon>
        <taxon>Blattamonas</taxon>
    </lineage>
</organism>
<feature type="region of interest" description="Disordered" evidence="1">
    <location>
        <begin position="234"/>
        <end position="261"/>
    </location>
</feature>
<name>A0ABQ9WST4_9EUKA</name>
<evidence type="ECO:0008006" key="4">
    <source>
        <dbReference type="Google" id="ProtNLM"/>
    </source>
</evidence>
<dbReference type="EMBL" id="JARBJD010000550">
    <property type="protein sequence ID" value="KAK2941095.1"/>
    <property type="molecule type" value="Genomic_DNA"/>
</dbReference>
<keyword evidence="3" id="KW-1185">Reference proteome</keyword>
<dbReference type="Gene3D" id="3.30.420.10">
    <property type="entry name" value="Ribonuclease H-like superfamily/Ribonuclease H"/>
    <property type="match status" value="1"/>
</dbReference>
<reference evidence="2 3" key="1">
    <citation type="journal article" date="2022" name="bioRxiv">
        <title>Genomics of Preaxostyla Flagellates Illuminates Evolutionary Transitions and the Path Towards Mitochondrial Loss.</title>
        <authorList>
            <person name="Novak L.V.F."/>
            <person name="Treitli S.C."/>
            <person name="Pyrih J."/>
            <person name="Halakuc P."/>
            <person name="Pipaliya S.V."/>
            <person name="Vacek V."/>
            <person name="Brzon O."/>
            <person name="Soukal P."/>
            <person name="Eme L."/>
            <person name="Dacks J.B."/>
            <person name="Karnkowska A."/>
            <person name="Elias M."/>
            <person name="Hampl V."/>
        </authorList>
    </citation>
    <scope>NUCLEOTIDE SEQUENCE [LARGE SCALE GENOMIC DNA]</scope>
    <source>
        <strain evidence="2">NAU3</strain>
        <tissue evidence="2">Gut</tissue>
    </source>
</reference>